<protein>
    <submittedName>
        <fullName evidence="1">Uncharacterized protein</fullName>
    </submittedName>
</protein>
<accession>A0A4P9ZU92</accession>
<sequence>MASVTPAPPTSTSDAIIATTTTPADTTTAAAPAESNTSGGDLTLEVLQRSINMEVNADCKNPQDHQAECRTPAQILDPLNANFAQYGITTVGQKAALISIMDFESGSFRYSTNLNVDHAGQGTFSQMMFPHIKEYVQSIPELAAPYAALTEGVTDLDTNKEVMNKVLALVTVDKYNVGAACWYLAKSAGCGAKTLKVLEATTEEAYRTYLTECINTTVTDDRISGWKRTMAGLTGAQ</sequence>
<keyword evidence="2" id="KW-1185">Reference proteome</keyword>
<proteinExistence type="predicted"/>
<gene>
    <name evidence="1" type="ORF">BJ085DRAFT_17209</name>
</gene>
<evidence type="ECO:0000313" key="1">
    <source>
        <dbReference type="EMBL" id="RKP37166.1"/>
    </source>
</evidence>
<dbReference type="EMBL" id="ML002532">
    <property type="protein sequence ID" value="RKP37166.1"/>
    <property type="molecule type" value="Genomic_DNA"/>
</dbReference>
<organism evidence="1 2">
    <name type="scientific">Dimargaris cristalligena</name>
    <dbReference type="NCBI Taxonomy" id="215637"/>
    <lineage>
        <taxon>Eukaryota</taxon>
        <taxon>Fungi</taxon>
        <taxon>Fungi incertae sedis</taxon>
        <taxon>Zoopagomycota</taxon>
        <taxon>Kickxellomycotina</taxon>
        <taxon>Dimargaritomycetes</taxon>
        <taxon>Dimargaritales</taxon>
        <taxon>Dimargaritaceae</taxon>
        <taxon>Dimargaris</taxon>
    </lineage>
</organism>
<reference evidence="2" key="1">
    <citation type="journal article" date="2018" name="Nat. Microbiol.">
        <title>Leveraging single-cell genomics to expand the fungal tree of life.</title>
        <authorList>
            <person name="Ahrendt S.R."/>
            <person name="Quandt C.A."/>
            <person name="Ciobanu D."/>
            <person name="Clum A."/>
            <person name="Salamov A."/>
            <person name="Andreopoulos B."/>
            <person name="Cheng J.F."/>
            <person name="Woyke T."/>
            <person name="Pelin A."/>
            <person name="Henrissat B."/>
            <person name="Reynolds N.K."/>
            <person name="Benny G.L."/>
            <person name="Smith M.E."/>
            <person name="James T.Y."/>
            <person name="Grigoriev I.V."/>
        </authorList>
    </citation>
    <scope>NUCLEOTIDE SEQUENCE [LARGE SCALE GENOMIC DNA]</scope>
    <source>
        <strain evidence="2">RSA 468</strain>
    </source>
</reference>
<evidence type="ECO:0000313" key="2">
    <source>
        <dbReference type="Proteomes" id="UP000268162"/>
    </source>
</evidence>
<dbReference type="Proteomes" id="UP000268162">
    <property type="component" value="Unassembled WGS sequence"/>
</dbReference>
<name>A0A4P9ZU92_9FUNG</name>
<dbReference type="AlphaFoldDB" id="A0A4P9ZU92"/>